<dbReference type="EMBL" id="VKGK01000024">
    <property type="protein sequence ID" value="TRY12938.1"/>
    <property type="molecule type" value="Genomic_DNA"/>
</dbReference>
<name>A0A553JKI7_SHEHA</name>
<dbReference type="Proteomes" id="UP000318126">
    <property type="component" value="Unassembled WGS sequence"/>
</dbReference>
<proteinExistence type="predicted"/>
<organism evidence="1 2">
    <name type="scientific">Shewanella hanedai</name>
    <name type="common">Alteromonas hanedai</name>
    <dbReference type="NCBI Taxonomy" id="25"/>
    <lineage>
        <taxon>Bacteria</taxon>
        <taxon>Pseudomonadati</taxon>
        <taxon>Pseudomonadota</taxon>
        <taxon>Gammaproteobacteria</taxon>
        <taxon>Alteromonadales</taxon>
        <taxon>Shewanellaceae</taxon>
        <taxon>Shewanella</taxon>
    </lineage>
</organism>
<dbReference type="AlphaFoldDB" id="A0A553JKI7"/>
<comment type="caution">
    <text evidence="1">The sequence shown here is derived from an EMBL/GenBank/DDBJ whole genome shotgun (WGS) entry which is preliminary data.</text>
</comment>
<accession>A0A553JKI7</accession>
<evidence type="ECO:0000313" key="2">
    <source>
        <dbReference type="Proteomes" id="UP000318126"/>
    </source>
</evidence>
<keyword evidence="2" id="KW-1185">Reference proteome</keyword>
<sequence>MKPLPIDYENGIPDYAETHFLHKHIDDLLDLSNTGEYRDHDVCEGLWELVVRIGNNPEGIDSSRSLRIFKWLKGHWPSGNIEYLDSATAVLLNLRHSKSYIEFLQEKLTSEISSDEVAMIKDALSEFHA</sequence>
<protein>
    <submittedName>
        <fullName evidence="1">Uncharacterized protein</fullName>
    </submittedName>
</protein>
<evidence type="ECO:0000313" key="1">
    <source>
        <dbReference type="EMBL" id="TRY12938.1"/>
    </source>
</evidence>
<reference evidence="2" key="1">
    <citation type="submission" date="2019-07" db="EMBL/GenBank/DDBJ databases">
        <title>Shewanella sp. YLB-08 draft genomic sequence.</title>
        <authorList>
            <person name="Yu L."/>
        </authorList>
    </citation>
    <scope>NUCLEOTIDE SEQUENCE [LARGE SCALE GENOMIC DNA]</scope>
    <source>
        <strain evidence="2">JCM 20706</strain>
    </source>
</reference>
<dbReference type="RefSeq" id="WP_144041512.1">
    <property type="nucleotide sequence ID" value="NZ_VKGK01000024.1"/>
</dbReference>
<gene>
    <name evidence="1" type="ORF">FN961_17700</name>
</gene>